<keyword evidence="2" id="KW-1185">Reference proteome</keyword>
<evidence type="ECO:0000313" key="1">
    <source>
        <dbReference type="EMBL" id="MFM0105952.1"/>
    </source>
</evidence>
<evidence type="ECO:0000313" key="2">
    <source>
        <dbReference type="Proteomes" id="UP001629235"/>
    </source>
</evidence>
<organism evidence="1 2">
    <name type="scientific">Paraburkholderia rhynchosiae</name>
    <dbReference type="NCBI Taxonomy" id="487049"/>
    <lineage>
        <taxon>Bacteria</taxon>
        <taxon>Pseudomonadati</taxon>
        <taxon>Pseudomonadota</taxon>
        <taxon>Betaproteobacteria</taxon>
        <taxon>Burkholderiales</taxon>
        <taxon>Burkholderiaceae</taxon>
        <taxon>Paraburkholderia</taxon>
    </lineage>
</organism>
<dbReference type="EMBL" id="JAQQDW010000044">
    <property type="protein sequence ID" value="MFM0105952.1"/>
    <property type="molecule type" value="Genomic_DNA"/>
</dbReference>
<sequence>MIRMFITPGHSFPGTNRNGIILYGPFGTGKSTCAKLLPAAIEAKYSTQTPNVRYESCVAGNNGVSMIESIHNESMTSPVSGSFHYVILDEADNLTADAMKQLKSVMNSTDSTGRFTTAFITTTNHIDRIDAGVRSRSQCISFAPSSTDVWIPLVRSLLDEHGVPNVSRISDDYPNQDHRPR</sequence>
<proteinExistence type="predicted"/>
<accession>A0ACC7NER6</accession>
<gene>
    <name evidence="1" type="ORF">PQR01_21295</name>
</gene>
<name>A0ACC7NER6_9BURK</name>
<comment type="caution">
    <text evidence="1">The sequence shown here is derived from an EMBL/GenBank/DDBJ whole genome shotgun (WGS) entry which is preliminary data.</text>
</comment>
<protein>
    <submittedName>
        <fullName evidence="1">AAA family ATPase</fullName>
    </submittedName>
</protein>
<reference evidence="1 2" key="1">
    <citation type="journal article" date="2024" name="Chem. Sci.">
        <title>Discovery of megapolipeptins by genome mining of a Burkholderiales bacteria collection.</title>
        <authorList>
            <person name="Paulo B.S."/>
            <person name="Recchia M.J.J."/>
            <person name="Lee S."/>
            <person name="Fergusson C.H."/>
            <person name="Romanowski S.B."/>
            <person name="Hernandez A."/>
            <person name="Krull N."/>
            <person name="Liu D.Y."/>
            <person name="Cavanagh H."/>
            <person name="Bos A."/>
            <person name="Gray C.A."/>
            <person name="Murphy B.T."/>
            <person name="Linington R.G."/>
            <person name="Eustaquio A.S."/>
        </authorList>
    </citation>
    <scope>NUCLEOTIDE SEQUENCE [LARGE SCALE GENOMIC DNA]</scope>
    <source>
        <strain evidence="1 2">RL18-126-BIB-B</strain>
    </source>
</reference>
<dbReference type="Proteomes" id="UP001629235">
    <property type="component" value="Unassembled WGS sequence"/>
</dbReference>